<feature type="non-terminal residue" evidence="1">
    <location>
        <position position="31"/>
    </location>
</feature>
<accession>X1BL35</accession>
<gene>
    <name evidence="1" type="ORF">S01H4_48982</name>
</gene>
<comment type="caution">
    <text evidence="1">The sequence shown here is derived from an EMBL/GenBank/DDBJ whole genome shotgun (WGS) entry which is preliminary data.</text>
</comment>
<sequence>MGFCLLKVLKISNVLIWLEQAENLIQKYMGL</sequence>
<reference evidence="1" key="1">
    <citation type="journal article" date="2014" name="Front. Microbiol.">
        <title>High frequency of phylogenetically diverse reductive dehalogenase-homologous genes in deep subseafloor sedimentary metagenomes.</title>
        <authorList>
            <person name="Kawai M."/>
            <person name="Futagami T."/>
            <person name="Toyoda A."/>
            <person name="Takaki Y."/>
            <person name="Nishi S."/>
            <person name="Hori S."/>
            <person name="Arai W."/>
            <person name="Tsubouchi T."/>
            <person name="Morono Y."/>
            <person name="Uchiyama I."/>
            <person name="Ito T."/>
            <person name="Fujiyama A."/>
            <person name="Inagaki F."/>
            <person name="Takami H."/>
        </authorList>
    </citation>
    <scope>NUCLEOTIDE SEQUENCE</scope>
    <source>
        <strain evidence="1">Expedition CK06-06</strain>
    </source>
</reference>
<dbReference type="AlphaFoldDB" id="X1BL35"/>
<dbReference type="EMBL" id="BART01027656">
    <property type="protein sequence ID" value="GAG95730.1"/>
    <property type="molecule type" value="Genomic_DNA"/>
</dbReference>
<name>X1BL35_9ZZZZ</name>
<evidence type="ECO:0000313" key="1">
    <source>
        <dbReference type="EMBL" id="GAG95730.1"/>
    </source>
</evidence>
<protein>
    <submittedName>
        <fullName evidence="1">Uncharacterized protein</fullName>
    </submittedName>
</protein>
<proteinExistence type="predicted"/>
<organism evidence="1">
    <name type="scientific">marine sediment metagenome</name>
    <dbReference type="NCBI Taxonomy" id="412755"/>
    <lineage>
        <taxon>unclassified sequences</taxon>
        <taxon>metagenomes</taxon>
        <taxon>ecological metagenomes</taxon>
    </lineage>
</organism>